<dbReference type="CDD" id="cd04197">
    <property type="entry name" value="eIF-2B_epsilon_N"/>
    <property type="match status" value="1"/>
</dbReference>
<feature type="domain" description="W2" evidence="9">
    <location>
        <begin position="537"/>
        <end position="721"/>
    </location>
</feature>
<dbReference type="InterPro" id="IPR044123">
    <property type="entry name" value="W2_eIF2B_epsilon"/>
</dbReference>
<dbReference type="OrthoDB" id="424572at2759"/>
<feature type="region of interest" description="Disordered" evidence="8">
    <location>
        <begin position="711"/>
        <end position="730"/>
    </location>
</feature>
<comment type="similarity">
    <text evidence="2">Belongs to the eIF-2B gamma/epsilon subunits family.</text>
</comment>
<accession>A0A167Z3X2</accession>
<comment type="subcellular location">
    <subcellularLocation>
        <location evidence="1">Cytoplasm</location>
        <location evidence="1">Cytosol</location>
    </subcellularLocation>
</comment>
<dbReference type="InterPro" id="IPR051956">
    <property type="entry name" value="eIF2B_epsilon"/>
</dbReference>
<dbReference type="Proteomes" id="UP000078544">
    <property type="component" value="Unassembled WGS sequence"/>
</dbReference>
<dbReference type="PANTHER" id="PTHR45887">
    <property type="entry name" value="TRANSLATION INITIATION FACTOR EIF-2B SUBUNIT EPSILON"/>
    <property type="match status" value="1"/>
</dbReference>
<dbReference type="GO" id="GO:0005829">
    <property type="term" value="C:cytosol"/>
    <property type="evidence" value="ECO:0007669"/>
    <property type="project" value="UniProtKB-SubCell"/>
</dbReference>
<evidence type="ECO:0000259" key="9">
    <source>
        <dbReference type="PROSITE" id="PS51363"/>
    </source>
</evidence>
<keyword evidence="4" id="KW-0396">Initiation factor</keyword>
<dbReference type="PANTHER" id="PTHR45887:SF1">
    <property type="entry name" value="TRANSLATION INITIATION FACTOR EIF-2B SUBUNIT EPSILON"/>
    <property type="match status" value="1"/>
</dbReference>
<dbReference type="CDD" id="cd05787">
    <property type="entry name" value="LbH_eIF2B_epsilon"/>
    <property type="match status" value="1"/>
</dbReference>
<dbReference type="InterPro" id="IPR035543">
    <property type="entry name" value="eIF-2B_epsilon_N"/>
</dbReference>
<dbReference type="Pfam" id="PF25084">
    <property type="entry name" value="LbH_EIF2B"/>
    <property type="match status" value="1"/>
</dbReference>
<dbReference type="SUPFAM" id="SSF48371">
    <property type="entry name" value="ARM repeat"/>
    <property type="match status" value="1"/>
</dbReference>
<dbReference type="GO" id="GO:0003743">
    <property type="term" value="F:translation initiation factor activity"/>
    <property type="evidence" value="ECO:0007669"/>
    <property type="project" value="EnsemblFungi"/>
</dbReference>
<dbReference type="InterPro" id="IPR056764">
    <property type="entry name" value="LbH_EIF2B3/5"/>
</dbReference>
<feature type="region of interest" description="Disordered" evidence="8">
    <location>
        <begin position="1"/>
        <end position="23"/>
    </location>
</feature>
<comment type="caution">
    <text evidence="10">The sequence shown here is derived from an EMBL/GenBank/DDBJ whole genome shotgun (WGS) entry which is preliminary data.</text>
</comment>
<dbReference type="CDD" id="cd11558">
    <property type="entry name" value="W2_eIF2B_epsilon"/>
    <property type="match status" value="1"/>
</dbReference>
<reference evidence="10 11" key="1">
    <citation type="journal article" date="2016" name="Genome Biol. Evol.">
        <title>Divergent and convergent evolution of fungal pathogenicity.</title>
        <authorList>
            <person name="Shang Y."/>
            <person name="Xiao G."/>
            <person name="Zheng P."/>
            <person name="Cen K."/>
            <person name="Zhan S."/>
            <person name="Wang C."/>
        </authorList>
    </citation>
    <scope>NUCLEOTIDE SEQUENCE [LARGE SCALE GENOMIC DNA]</scope>
    <source>
        <strain evidence="10 11">RCEF 2490</strain>
    </source>
</reference>
<feature type="region of interest" description="Disordered" evidence="8">
    <location>
        <begin position="503"/>
        <end position="531"/>
    </location>
</feature>
<name>A0A167Z3X2_9HYPO</name>
<keyword evidence="4" id="KW-0648">Protein biosynthesis</keyword>
<evidence type="ECO:0000256" key="2">
    <source>
        <dbReference type="ARBA" id="ARBA00007878"/>
    </source>
</evidence>
<dbReference type="SUPFAM" id="SSF53448">
    <property type="entry name" value="Nucleotide-diphospho-sugar transferases"/>
    <property type="match status" value="1"/>
</dbReference>
<dbReference type="InterPro" id="IPR016024">
    <property type="entry name" value="ARM-type_fold"/>
</dbReference>
<keyword evidence="3" id="KW-0963">Cytoplasm</keyword>
<dbReference type="Pfam" id="PF02020">
    <property type="entry name" value="W2"/>
    <property type="match status" value="1"/>
</dbReference>
<dbReference type="InterPro" id="IPR003307">
    <property type="entry name" value="W2_domain"/>
</dbReference>
<dbReference type="FunFam" id="3.90.550.10:FF:000066">
    <property type="entry name" value="Translation initiation factor eIF-2B subunit epsilon"/>
    <property type="match status" value="1"/>
</dbReference>
<evidence type="ECO:0000256" key="3">
    <source>
        <dbReference type="ARBA" id="ARBA00022490"/>
    </source>
</evidence>
<evidence type="ECO:0000256" key="8">
    <source>
        <dbReference type="SAM" id="MobiDB-lite"/>
    </source>
</evidence>
<evidence type="ECO:0000256" key="5">
    <source>
        <dbReference type="ARBA" id="ARBA00044144"/>
    </source>
</evidence>
<evidence type="ECO:0000256" key="7">
    <source>
        <dbReference type="ARBA" id="ARBA00046432"/>
    </source>
</evidence>
<evidence type="ECO:0000313" key="10">
    <source>
        <dbReference type="EMBL" id="KZZ92131.1"/>
    </source>
</evidence>
<gene>
    <name evidence="10" type="ORF">AAL_06341</name>
</gene>
<dbReference type="GO" id="GO:0002183">
    <property type="term" value="P:cytoplasmic translational initiation"/>
    <property type="evidence" value="ECO:0007669"/>
    <property type="project" value="EnsemblFungi"/>
</dbReference>
<protein>
    <recommendedName>
        <fullName evidence="5">Translation initiation factor eIF2B subunit epsilon</fullName>
    </recommendedName>
    <alternativeName>
        <fullName evidence="6">eIF2B GDP-GTP exchange factor subunit epsilon</fullName>
    </alternativeName>
</protein>
<feature type="compositionally biased region" description="Low complexity" evidence="8">
    <location>
        <begin position="518"/>
        <end position="531"/>
    </location>
</feature>
<dbReference type="GO" id="GO:0005085">
    <property type="term" value="F:guanyl-nucleotide exchange factor activity"/>
    <property type="evidence" value="ECO:0007669"/>
    <property type="project" value="EnsemblFungi"/>
</dbReference>
<dbReference type="STRING" id="1081109.A0A167Z3X2"/>
<sequence length="730" mass="79580">MSHKGKRSAGKGGKPPAKTSTENKGEDVLRAVLIADSFQDRFKPFTINKPRCLLPLANTPLIEYTLEFLAMNGVNEVYIYCGAFTNQVEDYISRSRWATSLPSSPFSVVQFVRVSDARSVGDILRDLDKRALVDGDFLVVHGDLVSNFLLDETLAAHRKRRETSAANIMTVVLRSGGLERHRTQTNGITPIFAVDKKTQRLLHYDEMSPLQSDHYLALDPAIADELSADFELRADLIDAHVDICTPEVLALWSESFDYELPRRNFLHGVLKDWELNGKMIYAAILEDGYAARASNLQMYDSISRDILGGWTPPFIPENNLLPSQTYERQGNGVVMEQGASHAYDARLTDTVIGAGTTIGPGTRISNCFIGKGCKIGAKVVLEDSYIWDDTTIEEGSSVTHAVIGDSVTVGKRCILTAGSLIASGVRIGAETKLTGSTILTALTPSGEPVTKDTRLLGSDTNAARFFDPDQDDLDDRDPSRLQRSLIYSLAGLNLSSSTLSTLASDADSDDEQDDDHPSLGAGDSSRSRLSSFASDDSTGKIDFHADAVHGLLDALRADSSDFDSAKLEFMGLRLANDASDGMMRRAVATAFARRAAELLTREHGSLDAAKAAEKAITSKKGASTFIDEVGIGGQESEQVEFILAVQKALQHTKAPDQGKLGTLLAAMLQQLYALDVLEEDGILAWWEDERAGEGEIMASLRERCKALVEYLENADDDDDDDDDDDSDDEE</sequence>
<proteinExistence type="inferred from homology"/>
<comment type="subunit">
    <text evidence="7">Component of the translation initiation factor 2B (eIF2B) complex which is a heterodecamer of two sets of five different subunits: alpha, beta, gamma, delta and epsilon. Subunits alpha, beta and delta comprise a regulatory subcomplex and subunits epsilon and gamma comprise a catalytic subcomplex. Within the complex, the hexameric regulatory complex resides at the center, with the two heterodimeric catalytic subcomplexes bound on opposite sides.</text>
</comment>
<dbReference type="GO" id="GO:0005851">
    <property type="term" value="C:eukaryotic translation initiation factor 2B complex"/>
    <property type="evidence" value="ECO:0007669"/>
    <property type="project" value="EnsemblFungi"/>
</dbReference>
<evidence type="ECO:0000313" key="11">
    <source>
        <dbReference type="Proteomes" id="UP000078544"/>
    </source>
</evidence>
<dbReference type="Gene3D" id="2.160.10.10">
    <property type="entry name" value="Hexapeptide repeat proteins"/>
    <property type="match status" value="1"/>
</dbReference>
<evidence type="ECO:0000256" key="4">
    <source>
        <dbReference type="ARBA" id="ARBA00022540"/>
    </source>
</evidence>
<dbReference type="Gene3D" id="3.90.550.10">
    <property type="entry name" value="Spore Coat Polysaccharide Biosynthesis Protein SpsA, Chain A"/>
    <property type="match status" value="1"/>
</dbReference>
<feature type="compositionally biased region" description="Acidic residues" evidence="8">
    <location>
        <begin position="712"/>
        <end position="730"/>
    </location>
</feature>
<organism evidence="10 11">
    <name type="scientific">Moelleriella libera RCEF 2490</name>
    <dbReference type="NCBI Taxonomy" id="1081109"/>
    <lineage>
        <taxon>Eukaryota</taxon>
        <taxon>Fungi</taxon>
        <taxon>Dikarya</taxon>
        <taxon>Ascomycota</taxon>
        <taxon>Pezizomycotina</taxon>
        <taxon>Sordariomycetes</taxon>
        <taxon>Hypocreomycetidae</taxon>
        <taxon>Hypocreales</taxon>
        <taxon>Clavicipitaceae</taxon>
        <taxon>Moelleriella</taxon>
    </lineage>
</organism>
<dbReference type="AlphaFoldDB" id="A0A167Z3X2"/>
<evidence type="ECO:0000256" key="1">
    <source>
        <dbReference type="ARBA" id="ARBA00004514"/>
    </source>
</evidence>
<dbReference type="InterPro" id="IPR029044">
    <property type="entry name" value="Nucleotide-diphossugar_trans"/>
</dbReference>
<evidence type="ECO:0000256" key="6">
    <source>
        <dbReference type="ARBA" id="ARBA00044345"/>
    </source>
</evidence>
<dbReference type="GO" id="GO:0031369">
    <property type="term" value="F:translation initiation factor binding"/>
    <property type="evidence" value="ECO:0007669"/>
    <property type="project" value="InterPro"/>
</dbReference>
<keyword evidence="11" id="KW-1185">Reference proteome</keyword>
<dbReference type="PROSITE" id="PS51363">
    <property type="entry name" value="W2"/>
    <property type="match status" value="1"/>
</dbReference>
<dbReference type="EMBL" id="AZGY01000016">
    <property type="protein sequence ID" value="KZZ92131.1"/>
    <property type="molecule type" value="Genomic_DNA"/>
</dbReference>
<dbReference type="Gene3D" id="1.25.40.180">
    <property type="match status" value="1"/>
</dbReference>